<dbReference type="RefSeq" id="WP_006697478.1">
    <property type="nucleotide sequence ID" value="NZ_AMQQ01000004.1"/>
</dbReference>
<evidence type="ECO:0000313" key="1">
    <source>
        <dbReference type="EMBL" id="EKJ97181.1"/>
    </source>
</evidence>
<comment type="caution">
    <text evidence="1">The sequence shown here is derived from an EMBL/GenBank/DDBJ whole genome shotgun (WGS) entry which is preliminary data.</text>
</comment>
<sequence length="121" mass="13430">MTGAAREASAITFLRRMTSLYAELDTVWSRHGELPDEVSDAIVDAAGLLCDAIINAPIKCEDDIARKLRFAADLVSSKDGVMLAERPAVERALRDLITFREAELRVDKRLLDRLQLASAHH</sequence>
<reference evidence="1 2" key="1">
    <citation type="journal article" date="2013" name="Genome Announc.">
        <title>Genome Sequence of Rhizobium lupini HPC(L) Isolated from Saline Desert Soil, Kutch (Gujarat).</title>
        <authorList>
            <person name="Agarwal L."/>
            <person name="Purohit H.J."/>
        </authorList>
    </citation>
    <scope>NUCLEOTIDE SEQUENCE [LARGE SCALE GENOMIC DNA]</scope>
    <source>
        <strain evidence="2">HPC(L)</strain>
    </source>
</reference>
<accession>A0ABN0HRC6</accession>
<dbReference type="Proteomes" id="UP000017668">
    <property type="component" value="Unassembled WGS sequence"/>
</dbReference>
<keyword evidence="2" id="KW-1185">Reference proteome</keyword>
<proteinExistence type="predicted"/>
<dbReference type="EMBL" id="AMQQ01000004">
    <property type="protein sequence ID" value="EKJ97181.1"/>
    <property type="molecule type" value="Genomic_DNA"/>
</dbReference>
<evidence type="ECO:0000313" key="2">
    <source>
        <dbReference type="Proteomes" id="UP000017668"/>
    </source>
</evidence>
<gene>
    <name evidence="1" type="ORF">C241_02734</name>
</gene>
<protein>
    <submittedName>
        <fullName evidence="1">Uncharacterized protein</fullName>
    </submittedName>
</protein>
<name>A0ABN0HRC6_RHILU</name>
<organism evidence="1 2">
    <name type="scientific">Bradyrhizobium lupini HPC(L)</name>
    <dbReference type="NCBI Taxonomy" id="1229491"/>
    <lineage>
        <taxon>Bacteria</taxon>
        <taxon>Pseudomonadati</taxon>
        <taxon>Pseudomonadota</taxon>
        <taxon>Alphaproteobacteria</taxon>
        <taxon>Hyphomicrobiales</taxon>
        <taxon>Nitrobacteraceae</taxon>
        <taxon>Bradyrhizobium</taxon>
    </lineage>
</organism>